<dbReference type="InterPro" id="IPR029060">
    <property type="entry name" value="PIN-like_dom_sf"/>
</dbReference>
<organism evidence="1 2">
    <name type="scientific">Methanoculleus submarinus</name>
    <dbReference type="NCBI Taxonomy" id="204050"/>
    <lineage>
        <taxon>Archaea</taxon>
        <taxon>Methanobacteriati</taxon>
        <taxon>Methanobacteriota</taxon>
        <taxon>Stenosarchaea group</taxon>
        <taxon>Methanomicrobia</taxon>
        <taxon>Methanomicrobiales</taxon>
        <taxon>Methanomicrobiaceae</taxon>
        <taxon>Methanoculleus</taxon>
    </lineage>
</organism>
<dbReference type="SUPFAM" id="SSF88723">
    <property type="entry name" value="PIN domain-like"/>
    <property type="match status" value="1"/>
</dbReference>
<dbReference type="AlphaFoldDB" id="A0AAX3E9Z5"/>
<protein>
    <submittedName>
        <fullName evidence="1">DUF3368 domain-containing protein</fullName>
    </submittedName>
</protein>
<evidence type="ECO:0000313" key="1">
    <source>
        <dbReference type="EMBL" id="UYU18731.1"/>
    </source>
</evidence>
<dbReference type="EMBL" id="CP109831">
    <property type="protein sequence ID" value="UYU18731.1"/>
    <property type="molecule type" value="Genomic_DNA"/>
</dbReference>
<name>A0AAX3E9Z5_9EURY</name>
<proteinExistence type="predicted"/>
<dbReference type="Proteomes" id="UP001156196">
    <property type="component" value="Chromosome"/>
</dbReference>
<keyword evidence="2" id="KW-1185">Reference proteome</keyword>
<gene>
    <name evidence="1" type="ORF">OH143_01180</name>
</gene>
<dbReference type="RefSeq" id="WP_011844232.1">
    <property type="nucleotide sequence ID" value="NZ_CP109831.1"/>
</dbReference>
<dbReference type="GeneID" id="76729462"/>
<dbReference type="KEGG" id="msum:OH143_01180"/>
<reference evidence="1" key="1">
    <citation type="submission" date="2022-10" db="EMBL/GenBank/DDBJ databases">
        <title>Complete genome of Methanoculleus submarinus DSM 15122.</title>
        <authorList>
            <person name="Chen S.-C."/>
            <person name="Lai S.-J."/>
            <person name="You Y.-T."/>
        </authorList>
    </citation>
    <scope>NUCLEOTIDE SEQUENCE</scope>
    <source>
        <strain evidence="1">DSM 15122</strain>
    </source>
</reference>
<accession>A0AAX3E9Z5</accession>
<dbReference type="GeneID" id="4846563"/>
<dbReference type="Pfam" id="PF11848">
    <property type="entry name" value="DUF3368"/>
    <property type="match status" value="1"/>
</dbReference>
<sequence>MKGAKVKCSIDANYVFDLDTGGILDCPPYLGYTFLMANFIAHEIATISHERLRLCGMQIADLEPGQVSEIYELLREHRGLSYRDLAAFVLARDTQSILVTGDGHLRTMAGENDIECHGTLWILDALVDAGILTGPRAADALRTMQANNRWLPKTECDARIRTWRP</sequence>
<dbReference type="InterPro" id="IPR021799">
    <property type="entry name" value="PIN-like_prokaryotic"/>
</dbReference>
<evidence type="ECO:0000313" key="2">
    <source>
        <dbReference type="Proteomes" id="UP001156196"/>
    </source>
</evidence>